<dbReference type="InterPro" id="IPR008259">
    <property type="entry name" value="FMN_hydac_DH_AS"/>
</dbReference>
<dbReference type="InterPro" id="IPR037396">
    <property type="entry name" value="FMN_HAD"/>
</dbReference>
<feature type="binding site" evidence="5">
    <location>
        <position position="208"/>
    </location>
    <ligand>
        <name>FMN</name>
        <dbReference type="ChEBI" id="CHEBI:58210"/>
    </ligand>
</feature>
<feature type="binding site" evidence="5">
    <location>
        <position position="276"/>
    </location>
    <ligand>
        <name>FMN</name>
        <dbReference type="ChEBI" id="CHEBI:58210"/>
    </ligand>
</feature>
<dbReference type="Proteomes" id="UP000800035">
    <property type="component" value="Unassembled WGS sequence"/>
</dbReference>
<dbReference type="OrthoDB" id="1925334at2759"/>
<feature type="chain" id="PRO_5025613869" evidence="6">
    <location>
        <begin position="17"/>
        <end position="392"/>
    </location>
</feature>
<reference evidence="8" key="1">
    <citation type="journal article" date="2020" name="Stud. Mycol.">
        <title>101 Dothideomycetes genomes: a test case for predicting lifestyles and emergence of pathogens.</title>
        <authorList>
            <person name="Haridas S."/>
            <person name="Albert R."/>
            <person name="Binder M."/>
            <person name="Bloem J."/>
            <person name="Labutti K."/>
            <person name="Salamov A."/>
            <person name="Andreopoulos B."/>
            <person name="Baker S."/>
            <person name="Barry K."/>
            <person name="Bills G."/>
            <person name="Bluhm B."/>
            <person name="Cannon C."/>
            <person name="Castanera R."/>
            <person name="Culley D."/>
            <person name="Daum C."/>
            <person name="Ezra D."/>
            <person name="Gonzalez J."/>
            <person name="Henrissat B."/>
            <person name="Kuo A."/>
            <person name="Liang C."/>
            <person name="Lipzen A."/>
            <person name="Lutzoni F."/>
            <person name="Magnuson J."/>
            <person name="Mondo S."/>
            <person name="Nolan M."/>
            <person name="Ohm R."/>
            <person name="Pangilinan J."/>
            <person name="Park H.-J."/>
            <person name="Ramirez L."/>
            <person name="Alfaro M."/>
            <person name="Sun H."/>
            <person name="Tritt A."/>
            <person name="Yoshinaga Y."/>
            <person name="Zwiers L.-H."/>
            <person name="Turgeon B."/>
            <person name="Goodwin S."/>
            <person name="Spatafora J."/>
            <person name="Crous P."/>
            <person name="Grigoriev I."/>
        </authorList>
    </citation>
    <scope>NUCLEOTIDE SEQUENCE</scope>
    <source>
        <strain evidence="8">CBS 675.92</strain>
    </source>
</reference>
<dbReference type="PIRSF" id="PIRSF000138">
    <property type="entry name" value="Al-hdrx_acd_dh"/>
    <property type="match status" value="1"/>
</dbReference>
<feature type="binding site" evidence="5">
    <location>
        <begin position="124"/>
        <end position="126"/>
    </location>
    <ligand>
        <name>FMN</name>
        <dbReference type="ChEBI" id="CHEBI:58210"/>
    </ligand>
</feature>
<dbReference type="SUPFAM" id="SSF51395">
    <property type="entry name" value="FMN-linked oxidoreductases"/>
    <property type="match status" value="1"/>
</dbReference>
<keyword evidence="5" id="KW-0285">Flavoprotein</keyword>
<comment type="similarity">
    <text evidence="3">Belongs to the FMN-dependent alpha-hydroxy acid dehydrogenase family.</text>
</comment>
<feature type="binding site" evidence="5">
    <location>
        <begin position="312"/>
        <end position="316"/>
    </location>
    <ligand>
        <name>FMN</name>
        <dbReference type="ChEBI" id="CHEBI:58210"/>
    </ligand>
</feature>
<feature type="binding site" evidence="5">
    <location>
        <begin position="335"/>
        <end position="336"/>
    </location>
    <ligand>
        <name>FMN</name>
        <dbReference type="ChEBI" id="CHEBI:58210"/>
    </ligand>
</feature>
<keyword evidence="5" id="KW-0288">FMN</keyword>
<feature type="domain" description="FMN hydroxy acid dehydrogenase" evidence="7">
    <location>
        <begin position="43"/>
        <end position="385"/>
    </location>
</feature>
<dbReference type="AlphaFoldDB" id="A0A6A5U4B1"/>
<dbReference type="PANTHER" id="PTHR10578">
    <property type="entry name" value="S -2-HYDROXY-ACID OXIDASE-RELATED"/>
    <property type="match status" value="1"/>
</dbReference>
<feature type="signal peptide" evidence="6">
    <location>
        <begin position="1"/>
        <end position="16"/>
    </location>
</feature>
<evidence type="ECO:0000256" key="4">
    <source>
        <dbReference type="PIRSR" id="PIRSR000138-1"/>
    </source>
</evidence>
<gene>
    <name evidence="8" type="ORF">CC80DRAFT_533078</name>
</gene>
<evidence type="ECO:0000259" key="7">
    <source>
        <dbReference type="PROSITE" id="PS51349"/>
    </source>
</evidence>
<keyword evidence="9" id="KW-1185">Reference proteome</keyword>
<feature type="binding site" evidence="5">
    <location>
        <position position="180"/>
    </location>
    <ligand>
        <name>FMN</name>
        <dbReference type="ChEBI" id="CHEBI:58210"/>
    </ligand>
</feature>
<dbReference type="GO" id="GO:0010181">
    <property type="term" value="F:FMN binding"/>
    <property type="evidence" value="ECO:0007669"/>
    <property type="project" value="InterPro"/>
</dbReference>
<evidence type="ECO:0000256" key="3">
    <source>
        <dbReference type="ARBA" id="ARBA00024042"/>
    </source>
</evidence>
<feature type="binding site" evidence="5">
    <location>
        <position position="217"/>
    </location>
    <ligand>
        <name>glyoxylate</name>
        <dbReference type="ChEBI" id="CHEBI:36655"/>
    </ligand>
</feature>
<feature type="binding site" evidence="5">
    <location>
        <position position="281"/>
    </location>
    <ligand>
        <name>glyoxylate</name>
        <dbReference type="ChEBI" id="CHEBI:36655"/>
    </ligand>
</feature>
<protein>
    <submittedName>
        <fullName evidence="8">FMN-dependent alpha-hydroxy acid dehydrogenase</fullName>
    </submittedName>
</protein>
<name>A0A6A5U4B1_9PLEO</name>
<dbReference type="PANTHER" id="PTHR10578:SF140">
    <property type="entry name" value="FMN HYDROXY ACID DEHYDROGENASE DOMAIN-CONTAINING PROTEIN"/>
    <property type="match status" value="1"/>
</dbReference>
<feature type="binding site" evidence="5">
    <location>
        <position position="254"/>
    </location>
    <ligand>
        <name>FMN</name>
        <dbReference type="ChEBI" id="CHEBI:58210"/>
    </ligand>
</feature>
<accession>A0A6A5U4B1</accession>
<feature type="binding site" evidence="5">
    <location>
        <position position="278"/>
    </location>
    <ligand>
        <name>glyoxylate</name>
        <dbReference type="ChEBI" id="CHEBI:36655"/>
    </ligand>
</feature>
<feature type="binding site" evidence="5">
    <location>
        <position position="182"/>
    </location>
    <ligand>
        <name>glyoxylate</name>
        <dbReference type="ChEBI" id="CHEBI:36655"/>
    </ligand>
</feature>
<dbReference type="InterPro" id="IPR013785">
    <property type="entry name" value="Aldolase_TIM"/>
</dbReference>
<dbReference type="PROSITE" id="PS00557">
    <property type="entry name" value="FMN_HYDROXY_ACID_DH_1"/>
    <property type="match status" value="1"/>
</dbReference>
<organism evidence="8 9">
    <name type="scientific">Byssothecium circinans</name>
    <dbReference type="NCBI Taxonomy" id="147558"/>
    <lineage>
        <taxon>Eukaryota</taxon>
        <taxon>Fungi</taxon>
        <taxon>Dikarya</taxon>
        <taxon>Ascomycota</taxon>
        <taxon>Pezizomycotina</taxon>
        <taxon>Dothideomycetes</taxon>
        <taxon>Pleosporomycetidae</taxon>
        <taxon>Pleosporales</taxon>
        <taxon>Massarineae</taxon>
        <taxon>Massarinaceae</taxon>
        <taxon>Byssothecium</taxon>
    </lineage>
</organism>
<keyword evidence="6" id="KW-0732">Signal</keyword>
<dbReference type="InterPro" id="IPR000262">
    <property type="entry name" value="FMN-dep_DH"/>
</dbReference>
<sequence>MRSIFLFSGLVASALAVEPFLNEPDTGLETYLMGTNWTEGTLPLLKDMRGIPDFEFAARQKLNNQEYSFYRTASAGEWSYRNNLDIWSKVKFRARFLTDVTKVNETLTTTILGYNFSSPVFIAPAARAGYADANGEVNLVEASGKENTLYVAALYASKTIEEIAAAKTNTTNGPQVIFQQIYTNKNLSITWDAISRAENTGAKAIVWTIDAPAGSIRHRAARYDTVNSNSETSALTWDLYDQMKNRTALPIIPKGISTVEDAQEAVRRGVKAIYISNHGGRQLDHSPSPLEIAYEIHRNDPEIFKKVEVLADSGVRYGSDVLKLLALGVKAVGMGRSFMYANCYGVEGVQKAIQIMKNEVAHDAAQVGIHDVQNIPISMVNARALEQTVYVA</sequence>
<feature type="active site" description="Proton acceptor" evidence="4">
    <location>
        <position position="278"/>
    </location>
</feature>
<dbReference type="InterPro" id="IPR012133">
    <property type="entry name" value="Alpha-hydoxy_acid_DH_FMN"/>
</dbReference>
<evidence type="ECO:0000256" key="2">
    <source>
        <dbReference type="ARBA" id="ARBA00023002"/>
    </source>
</evidence>
<evidence type="ECO:0000313" key="8">
    <source>
        <dbReference type="EMBL" id="KAF1959711.1"/>
    </source>
</evidence>
<evidence type="ECO:0000256" key="6">
    <source>
        <dbReference type="SAM" id="SignalP"/>
    </source>
</evidence>
<evidence type="ECO:0000313" key="9">
    <source>
        <dbReference type="Proteomes" id="UP000800035"/>
    </source>
</evidence>
<proteinExistence type="inferred from homology"/>
<dbReference type="GO" id="GO:0016491">
    <property type="term" value="F:oxidoreductase activity"/>
    <property type="evidence" value="ECO:0007669"/>
    <property type="project" value="UniProtKB-KW"/>
</dbReference>
<comment type="cofactor">
    <cofactor evidence="1">
        <name>FMN</name>
        <dbReference type="ChEBI" id="CHEBI:58210"/>
    </cofactor>
</comment>
<dbReference type="PROSITE" id="PS51349">
    <property type="entry name" value="FMN_HYDROXY_ACID_DH_2"/>
    <property type="match status" value="1"/>
</dbReference>
<evidence type="ECO:0000256" key="5">
    <source>
        <dbReference type="PIRSR" id="PIRSR000138-2"/>
    </source>
</evidence>
<dbReference type="Gene3D" id="3.20.20.70">
    <property type="entry name" value="Aldolase class I"/>
    <property type="match status" value="1"/>
</dbReference>
<keyword evidence="2" id="KW-0560">Oxidoreductase</keyword>
<dbReference type="Pfam" id="PF01070">
    <property type="entry name" value="FMN_dh"/>
    <property type="match status" value="2"/>
</dbReference>
<evidence type="ECO:0000256" key="1">
    <source>
        <dbReference type="ARBA" id="ARBA00001917"/>
    </source>
</evidence>
<dbReference type="EMBL" id="ML976984">
    <property type="protein sequence ID" value="KAF1959711.1"/>
    <property type="molecule type" value="Genomic_DNA"/>
</dbReference>